<dbReference type="Proteomes" id="UP000887577">
    <property type="component" value="Unplaced"/>
</dbReference>
<organism evidence="1 2">
    <name type="scientific">Panagrolaimus superbus</name>
    <dbReference type="NCBI Taxonomy" id="310955"/>
    <lineage>
        <taxon>Eukaryota</taxon>
        <taxon>Metazoa</taxon>
        <taxon>Ecdysozoa</taxon>
        <taxon>Nematoda</taxon>
        <taxon>Chromadorea</taxon>
        <taxon>Rhabditida</taxon>
        <taxon>Tylenchina</taxon>
        <taxon>Panagrolaimomorpha</taxon>
        <taxon>Panagrolaimoidea</taxon>
        <taxon>Panagrolaimidae</taxon>
        <taxon>Panagrolaimus</taxon>
    </lineage>
</organism>
<proteinExistence type="predicted"/>
<keyword evidence="1" id="KW-1185">Reference proteome</keyword>
<dbReference type="WBParaSite" id="PSU_v2.g6952.t1">
    <property type="protein sequence ID" value="PSU_v2.g6952.t1"/>
    <property type="gene ID" value="PSU_v2.g6952"/>
</dbReference>
<evidence type="ECO:0000313" key="2">
    <source>
        <dbReference type="WBParaSite" id="PSU_v2.g6952.t1"/>
    </source>
</evidence>
<name>A0A914Z9M6_9BILA</name>
<evidence type="ECO:0000313" key="1">
    <source>
        <dbReference type="Proteomes" id="UP000887577"/>
    </source>
</evidence>
<dbReference type="AlphaFoldDB" id="A0A914Z9M6"/>
<sequence>MYQEPPHVYLHPFNLPLFHPQFPRLDHLKKEVKQIHVKRATTVAPYQIRRSAKLSKYDAGSQTASPFNIANGATWTSDNSHIMSEAMVKLCSESKRSFTRKQAVGLNLNLNKRDLDKLYPTLSSTKYYPLQKCINTSAKNVDLQNPLCFTDKKYPKIVKKPMDGHTISSIISKDQSVGILEIEMLWALAAADSVVSKTDKNQISDIKEFLYQATESIQKARVFEEDNM</sequence>
<protein>
    <submittedName>
        <fullName evidence="2">Uncharacterized protein</fullName>
    </submittedName>
</protein>
<reference evidence="2" key="1">
    <citation type="submission" date="2022-11" db="UniProtKB">
        <authorList>
            <consortium name="WormBaseParasite"/>
        </authorList>
    </citation>
    <scope>IDENTIFICATION</scope>
</reference>
<accession>A0A914Z9M6</accession>